<dbReference type="Proteomes" id="UP000770717">
    <property type="component" value="Unassembled WGS sequence"/>
</dbReference>
<keyword evidence="2" id="KW-1185">Reference proteome</keyword>
<organism evidence="1 2">
    <name type="scientific">Eleutherodactylus coqui</name>
    <name type="common">Puerto Rican coqui</name>
    <dbReference type="NCBI Taxonomy" id="57060"/>
    <lineage>
        <taxon>Eukaryota</taxon>
        <taxon>Metazoa</taxon>
        <taxon>Chordata</taxon>
        <taxon>Craniata</taxon>
        <taxon>Vertebrata</taxon>
        <taxon>Euteleostomi</taxon>
        <taxon>Amphibia</taxon>
        <taxon>Batrachia</taxon>
        <taxon>Anura</taxon>
        <taxon>Neobatrachia</taxon>
        <taxon>Hyloidea</taxon>
        <taxon>Eleutherodactylidae</taxon>
        <taxon>Eleutherodactylinae</taxon>
        <taxon>Eleutherodactylus</taxon>
        <taxon>Eleutherodactylus</taxon>
    </lineage>
</organism>
<reference evidence="1" key="1">
    <citation type="thesis" date="2020" institute="ProQuest LLC" country="789 East Eisenhower Parkway, Ann Arbor, MI, USA">
        <title>Comparative Genomics and Chromosome Evolution.</title>
        <authorList>
            <person name="Mudd A.B."/>
        </authorList>
    </citation>
    <scope>NUCLEOTIDE SEQUENCE</scope>
    <source>
        <strain evidence="1">HN-11 Male</strain>
        <tissue evidence="1">Kidney and liver</tissue>
    </source>
</reference>
<name>A0A8J6F3I5_ELECQ</name>
<dbReference type="EMBL" id="WNTK01000007">
    <property type="protein sequence ID" value="KAG9479920.1"/>
    <property type="molecule type" value="Genomic_DNA"/>
</dbReference>
<gene>
    <name evidence="1" type="ORF">GDO78_011769</name>
</gene>
<accession>A0A8J6F3I5</accession>
<proteinExistence type="predicted"/>
<evidence type="ECO:0000313" key="1">
    <source>
        <dbReference type="EMBL" id="KAG9479920.1"/>
    </source>
</evidence>
<sequence length="82" mass="9583">MLLFNCFYYSRQNKTFLNISSDLTSVPHLVLEFQKVCYSNAPAITIKLYIFQSVSGIKYKRTVKIFHTALKSKHPTMISRYV</sequence>
<comment type="caution">
    <text evidence="1">The sequence shown here is derived from an EMBL/GenBank/DDBJ whole genome shotgun (WGS) entry which is preliminary data.</text>
</comment>
<dbReference type="AlphaFoldDB" id="A0A8J6F3I5"/>
<evidence type="ECO:0000313" key="2">
    <source>
        <dbReference type="Proteomes" id="UP000770717"/>
    </source>
</evidence>
<protein>
    <submittedName>
        <fullName evidence="1">Uncharacterized protein</fullName>
    </submittedName>
</protein>